<proteinExistence type="predicted"/>
<reference evidence="1" key="1">
    <citation type="submission" date="2018-10" db="EMBL/GenBank/DDBJ databases">
        <title>Hidden diversity of soil giant viruses.</title>
        <authorList>
            <person name="Schulz F."/>
            <person name="Alteio L."/>
            <person name="Goudeau D."/>
            <person name="Ryan E.M."/>
            <person name="Malmstrom R.R."/>
            <person name="Blanchard J."/>
            <person name="Woyke T."/>
        </authorList>
    </citation>
    <scope>NUCLEOTIDE SEQUENCE</scope>
    <source>
        <strain evidence="1">SMV1</strain>
    </source>
</reference>
<name>A0A3G5AKG6_9VIRU</name>
<organism evidence="1">
    <name type="scientific">Solumvirus sp</name>
    <dbReference type="NCBI Taxonomy" id="2487773"/>
    <lineage>
        <taxon>Viruses</taxon>
        <taxon>Pithoviruses</taxon>
    </lineage>
</organism>
<evidence type="ECO:0000313" key="1">
    <source>
        <dbReference type="EMBL" id="AYV86359.1"/>
    </source>
</evidence>
<dbReference type="EMBL" id="MK072502">
    <property type="protein sequence ID" value="AYV86359.1"/>
    <property type="molecule type" value="Genomic_DNA"/>
</dbReference>
<protein>
    <submittedName>
        <fullName evidence="1">Uncharacterized protein</fullName>
    </submittedName>
</protein>
<accession>A0A3G5AKG6</accession>
<sequence length="345" mass="37385">MSAFGLSTDVKTAGGSAVGGLGGLSYNNPFNAVNNTLQGAVASVTSNPFARSSVANVPFGGTTGGSFTTYGTKPTITIAPAPPQASGGVSSVSGNYNPFIAVGQTKPVGQGVGYNAAASVVTTVPQLFPISNTPQPTGQMINTVPQVIAPVNTTPQPVPQQTLNIFPDNPPREFQSTALLSVEPKEETILRYFNQTRDKYIDYYKGVLPQFQIVNADNKIEAYQGVKFTSDPERYPPYYALMMQAMIVRGVIPMNNIEYNFMHPKPVKQELIVMGPPKILDDALATLRNTDGINVEDFYSKEVYPLELVRIKDTTGGRIIILSLILDELKAWEFIDDNKTKSKMY</sequence>
<gene>
    <name evidence="1" type="ORF">Solumvirus5_26</name>
</gene>